<sequence length="281" mass="31231">MKRLVIVLAVAAVVTSVAYSAQADAAISADPIKSLKRQFAAGRGVLVSETTKSTVVGVKGYFLTRTTGKIGFSKSEAVNYDLKSRYKPNPEFLKTLSEAELEDVGTPLHAIKVGRYTYVSGFNWGRMPDGVTWIRFGGKDNSGWGSEGQRGDQLVDVFNPEILKKVLAKATLVRPGEYRGTLVPKKDLYKGWELHDDVRKVSFRLFVNKDQVPVRLITEYSDRDRMPNSDGKLVNRTHREVVDTRYSGWGAKVEITAPPLDEVIDKIDLDHLNRGDQGGGW</sequence>
<feature type="chain" id="PRO_5045769150" evidence="1">
    <location>
        <begin position="26"/>
        <end position="281"/>
    </location>
</feature>
<evidence type="ECO:0000256" key="1">
    <source>
        <dbReference type="SAM" id="SignalP"/>
    </source>
</evidence>
<keyword evidence="1" id="KW-0732">Signal</keyword>
<gene>
    <name evidence="2" type="ORF">ACFFRH_22860</name>
</gene>
<accession>A0ABV5TGY0</accession>
<evidence type="ECO:0000313" key="3">
    <source>
        <dbReference type="Proteomes" id="UP001589610"/>
    </source>
</evidence>
<organism evidence="2 3">
    <name type="scientific">Streptosporangium vulgare</name>
    <dbReference type="NCBI Taxonomy" id="46190"/>
    <lineage>
        <taxon>Bacteria</taxon>
        <taxon>Bacillati</taxon>
        <taxon>Actinomycetota</taxon>
        <taxon>Actinomycetes</taxon>
        <taxon>Streptosporangiales</taxon>
        <taxon>Streptosporangiaceae</taxon>
        <taxon>Streptosporangium</taxon>
    </lineage>
</organism>
<feature type="signal peptide" evidence="1">
    <location>
        <begin position="1"/>
        <end position="25"/>
    </location>
</feature>
<evidence type="ECO:0000313" key="2">
    <source>
        <dbReference type="EMBL" id="MFB9678334.1"/>
    </source>
</evidence>
<name>A0ABV5TGY0_9ACTN</name>
<dbReference type="EMBL" id="JBHMBS010000011">
    <property type="protein sequence ID" value="MFB9678334.1"/>
    <property type="molecule type" value="Genomic_DNA"/>
</dbReference>
<keyword evidence="3" id="KW-1185">Reference proteome</keyword>
<protein>
    <submittedName>
        <fullName evidence="2">Uncharacterized protein</fullName>
    </submittedName>
</protein>
<proteinExistence type="predicted"/>
<dbReference type="Proteomes" id="UP001589610">
    <property type="component" value="Unassembled WGS sequence"/>
</dbReference>
<reference evidence="2 3" key="1">
    <citation type="submission" date="2024-09" db="EMBL/GenBank/DDBJ databases">
        <authorList>
            <person name="Sun Q."/>
            <person name="Mori K."/>
        </authorList>
    </citation>
    <scope>NUCLEOTIDE SEQUENCE [LARGE SCALE GENOMIC DNA]</scope>
    <source>
        <strain evidence="2 3">JCM 3028</strain>
    </source>
</reference>
<dbReference type="RefSeq" id="WP_386159405.1">
    <property type="nucleotide sequence ID" value="NZ_JBHMBS010000011.1"/>
</dbReference>
<comment type="caution">
    <text evidence="2">The sequence shown here is derived from an EMBL/GenBank/DDBJ whole genome shotgun (WGS) entry which is preliminary data.</text>
</comment>